<feature type="compositionally biased region" description="Basic and acidic residues" evidence="1">
    <location>
        <begin position="8"/>
        <end position="21"/>
    </location>
</feature>
<accession>A0AAV1GL22</accession>
<sequence length="112" mass="12486">MEENSGSFRREASRRLRRTTEPMKSQHKQSTSCISVPEDDLLRSLSGSRATRLPPFLPLLPLLPVVSWRPLGEKQEGEGAGGWRWPGTRDSVRRPLGGQKSAIHTRRAGDAV</sequence>
<proteinExistence type="predicted"/>
<name>A0AAV1GL22_XYRNO</name>
<feature type="region of interest" description="Disordered" evidence="1">
    <location>
        <begin position="73"/>
        <end position="112"/>
    </location>
</feature>
<protein>
    <submittedName>
        <fullName evidence="2">Uncharacterized protein</fullName>
    </submittedName>
</protein>
<gene>
    <name evidence="2" type="ORF">XNOV1_A023640</name>
</gene>
<evidence type="ECO:0000313" key="2">
    <source>
        <dbReference type="EMBL" id="CAJ1074247.1"/>
    </source>
</evidence>
<reference evidence="2" key="1">
    <citation type="submission" date="2023-08" db="EMBL/GenBank/DDBJ databases">
        <authorList>
            <person name="Alioto T."/>
            <person name="Alioto T."/>
            <person name="Gomez Garrido J."/>
        </authorList>
    </citation>
    <scope>NUCLEOTIDE SEQUENCE</scope>
</reference>
<dbReference type="Proteomes" id="UP001178508">
    <property type="component" value="Chromosome 15"/>
</dbReference>
<dbReference type="AlphaFoldDB" id="A0AAV1GL22"/>
<keyword evidence="3" id="KW-1185">Reference proteome</keyword>
<evidence type="ECO:0000313" key="3">
    <source>
        <dbReference type="Proteomes" id="UP001178508"/>
    </source>
</evidence>
<organism evidence="2 3">
    <name type="scientific">Xyrichtys novacula</name>
    <name type="common">Pearly razorfish</name>
    <name type="synonym">Hemipteronotus novacula</name>
    <dbReference type="NCBI Taxonomy" id="13765"/>
    <lineage>
        <taxon>Eukaryota</taxon>
        <taxon>Metazoa</taxon>
        <taxon>Chordata</taxon>
        <taxon>Craniata</taxon>
        <taxon>Vertebrata</taxon>
        <taxon>Euteleostomi</taxon>
        <taxon>Actinopterygii</taxon>
        <taxon>Neopterygii</taxon>
        <taxon>Teleostei</taxon>
        <taxon>Neoteleostei</taxon>
        <taxon>Acanthomorphata</taxon>
        <taxon>Eupercaria</taxon>
        <taxon>Labriformes</taxon>
        <taxon>Labridae</taxon>
        <taxon>Xyrichtys</taxon>
    </lineage>
</organism>
<dbReference type="EMBL" id="OY660878">
    <property type="protein sequence ID" value="CAJ1074247.1"/>
    <property type="molecule type" value="Genomic_DNA"/>
</dbReference>
<evidence type="ECO:0000256" key="1">
    <source>
        <dbReference type="SAM" id="MobiDB-lite"/>
    </source>
</evidence>
<feature type="region of interest" description="Disordered" evidence="1">
    <location>
        <begin position="1"/>
        <end position="35"/>
    </location>
</feature>